<reference evidence="3 4" key="1">
    <citation type="journal article" date="2016" name="Nat. Commun.">
        <title>Thousands of microbial genomes shed light on interconnected biogeochemical processes in an aquifer system.</title>
        <authorList>
            <person name="Anantharaman K."/>
            <person name="Brown C.T."/>
            <person name="Hug L.A."/>
            <person name="Sharon I."/>
            <person name="Castelle C.J."/>
            <person name="Probst A.J."/>
            <person name="Thomas B.C."/>
            <person name="Singh A."/>
            <person name="Wilkins M.J."/>
            <person name="Karaoz U."/>
            <person name="Brodie E.L."/>
            <person name="Williams K.H."/>
            <person name="Hubbard S.S."/>
            <person name="Banfield J.F."/>
        </authorList>
    </citation>
    <scope>NUCLEOTIDE SEQUENCE [LARGE SCALE GENOMIC DNA]</scope>
</reference>
<dbReference type="AlphaFoldDB" id="A0A1F6VF48"/>
<evidence type="ECO:0000256" key="1">
    <source>
        <dbReference type="ARBA" id="ARBA00007435"/>
    </source>
</evidence>
<protein>
    <recommendedName>
        <fullName evidence="2">GIY-YIG domain-containing protein</fullName>
    </recommendedName>
</protein>
<sequence>MFSIYILKSLKKGKRYIGYTGKTAEKRLIEHNSNSNVFTRQNKPFVLIYTEEYQTKAEAIKREKFLKSGQGRKFLDGKISGV</sequence>
<dbReference type="PROSITE" id="PS50164">
    <property type="entry name" value="GIY_YIG"/>
    <property type="match status" value="1"/>
</dbReference>
<dbReference type="Proteomes" id="UP000178235">
    <property type="component" value="Unassembled WGS sequence"/>
</dbReference>
<dbReference type="InterPro" id="IPR035901">
    <property type="entry name" value="GIY-YIG_endonuc_sf"/>
</dbReference>
<dbReference type="PANTHER" id="PTHR34477">
    <property type="entry name" value="UPF0213 PROTEIN YHBQ"/>
    <property type="match status" value="1"/>
</dbReference>
<evidence type="ECO:0000259" key="2">
    <source>
        <dbReference type="PROSITE" id="PS50164"/>
    </source>
</evidence>
<accession>A0A1F6VF48</accession>
<dbReference type="PANTHER" id="PTHR34477:SF1">
    <property type="entry name" value="UPF0213 PROTEIN YHBQ"/>
    <property type="match status" value="1"/>
</dbReference>
<feature type="domain" description="GIY-YIG" evidence="2">
    <location>
        <begin position="1"/>
        <end position="76"/>
    </location>
</feature>
<proteinExistence type="inferred from homology"/>
<dbReference type="Pfam" id="PF01541">
    <property type="entry name" value="GIY-YIG"/>
    <property type="match status" value="1"/>
</dbReference>
<dbReference type="InterPro" id="IPR000305">
    <property type="entry name" value="GIY-YIG_endonuc"/>
</dbReference>
<dbReference type="EMBL" id="MFTS01000004">
    <property type="protein sequence ID" value="OGI68250.1"/>
    <property type="molecule type" value="Genomic_DNA"/>
</dbReference>
<evidence type="ECO:0000313" key="4">
    <source>
        <dbReference type="Proteomes" id="UP000178235"/>
    </source>
</evidence>
<name>A0A1F6VF48_9BACT</name>
<gene>
    <name evidence="3" type="ORF">A2738_02180</name>
</gene>
<comment type="similarity">
    <text evidence="1">Belongs to the UPF0213 family.</text>
</comment>
<dbReference type="InterPro" id="IPR050190">
    <property type="entry name" value="UPF0213_domain"/>
</dbReference>
<comment type="caution">
    <text evidence="3">The sequence shown here is derived from an EMBL/GenBank/DDBJ whole genome shotgun (WGS) entry which is preliminary data.</text>
</comment>
<dbReference type="Gene3D" id="3.40.1440.10">
    <property type="entry name" value="GIY-YIG endonuclease"/>
    <property type="match status" value="1"/>
</dbReference>
<organism evidence="3 4">
    <name type="scientific">Candidatus Nomurabacteria bacterium RIFCSPHIGHO2_01_FULL_42_15</name>
    <dbReference type="NCBI Taxonomy" id="1801742"/>
    <lineage>
        <taxon>Bacteria</taxon>
        <taxon>Candidatus Nomuraibacteriota</taxon>
    </lineage>
</organism>
<evidence type="ECO:0000313" key="3">
    <source>
        <dbReference type="EMBL" id="OGI68250.1"/>
    </source>
</evidence>
<dbReference type="SUPFAM" id="SSF82771">
    <property type="entry name" value="GIY-YIG endonuclease"/>
    <property type="match status" value="1"/>
</dbReference>